<dbReference type="AlphaFoldDB" id="A0A089NRN8"/>
<evidence type="ECO:0000313" key="2">
    <source>
        <dbReference type="EMBL" id="AIQ89205.1"/>
    </source>
</evidence>
<evidence type="ECO:0000313" key="3">
    <source>
        <dbReference type="Proteomes" id="UP000029492"/>
    </source>
</evidence>
<dbReference type="Proteomes" id="UP000029492">
    <property type="component" value="Chromosome"/>
</dbReference>
<dbReference type="EMBL" id="CP003811">
    <property type="protein sequence ID" value="AIQ89205.1"/>
    <property type="molecule type" value="Genomic_DNA"/>
</dbReference>
<dbReference type="GeneID" id="96606533"/>
<evidence type="ECO:0000256" key="1">
    <source>
        <dbReference type="SAM" id="MobiDB-lite"/>
    </source>
</evidence>
<sequence>MPEYDIKIVAPRDRKAADAERETPPKRRLDWDRAMREAAEAELSIQSHD</sequence>
<keyword evidence="3" id="KW-1185">Reference proteome</keyword>
<organism evidence="2 3">
    <name type="scientific">Methylobacterium oryzae CBMB20</name>
    <dbReference type="NCBI Taxonomy" id="693986"/>
    <lineage>
        <taxon>Bacteria</taxon>
        <taxon>Pseudomonadati</taxon>
        <taxon>Pseudomonadota</taxon>
        <taxon>Alphaproteobacteria</taxon>
        <taxon>Hyphomicrobiales</taxon>
        <taxon>Methylobacteriaceae</taxon>
        <taxon>Methylobacterium</taxon>
    </lineage>
</organism>
<dbReference type="KEGG" id="mor:MOC_1450"/>
<name>A0A089NRN8_9HYPH</name>
<accession>A0A089NRN8</accession>
<reference evidence="2 3" key="1">
    <citation type="journal article" date="2014" name="PLoS ONE">
        <title>Genome Information of Methylobacterium oryzae, a Plant-Probiotic Methylotroph in the Phyllosphere.</title>
        <authorList>
            <person name="Kwak M.J."/>
            <person name="Jeong H."/>
            <person name="Madhaiyan M."/>
            <person name="Lee Y."/>
            <person name="Sa T.M."/>
            <person name="Oh T.K."/>
            <person name="Kim J.F."/>
        </authorList>
    </citation>
    <scope>NUCLEOTIDE SEQUENCE [LARGE SCALE GENOMIC DNA]</scope>
    <source>
        <strain evidence="2 3">CBMB20</strain>
    </source>
</reference>
<dbReference type="RefSeq" id="WP_164706398.1">
    <property type="nucleotide sequence ID" value="NZ_CP003811.1"/>
</dbReference>
<protein>
    <submittedName>
        <fullName evidence="2">Protein of unassigned function</fullName>
    </submittedName>
</protein>
<proteinExistence type="predicted"/>
<dbReference type="HOGENOM" id="CLU_3137613_0_0_5"/>
<feature type="region of interest" description="Disordered" evidence="1">
    <location>
        <begin position="1"/>
        <end position="32"/>
    </location>
</feature>
<dbReference type="eggNOG" id="ENOG5030Y59">
    <property type="taxonomic scope" value="Bacteria"/>
</dbReference>
<gene>
    <name evidence="2" type="ORF">MOC_1450</name>
</gene>